<reference evidence="1 2" key="1">
    <citation type="submission" date="2020-08" db="EMBL/GenBank/DDBJ databases">
        <title>Genomic Encyclopedia of Type Strains, Phase IV (KMG-IV): sequencing the most valuable type-strain genomes for metagenomic binning, comparative biology and taxonomic classification.</title>
        <authorList>
            <person name="Goeker M."/>
        </authorList>
    </citation>
    <scope>NUCLEOTIDE SEQUENCE [LARGE SCALE GENOMIC DNA]</scope>
    <source>
        <strain evidence="1 2">DSM 23240</strain>
    </source>
</reference>
<dbReference type="Proteomes" id="UP000571084">
    <property type="component" value="Unassembled WGS sequence"/>
</dbReference>
<keyword evidence="2" id="KW-1185">Reference proteome</keyword>
<accession>A0A840RPU8</accession>
<sequence length="67" mass="7459">MCEAALNPFMFSNQNIAMQEGIKEQQADFAENVLGECVARWEQSPPIRQSGHRLLPRVVSSGNRPSS</sequence>
<evidence type="ECO:0000313" key="1">
    <source>
        <dbReference type="EMBL" id="MBB5198641.1"/>
    </source>
</evidence>
<name>A0A840RPU8_9BURK</name>
<evidence type="ECO:0000313" key="2">
    <source>
        <dbReference type="Proteomes" id="UP000571084"/>
    </source>
</evidence>
<dbReference type="AlphaFoldDB" id="A0A840RPU8"/>
<proteinExistence type="predicted"/>
<dbReference type="EMBL" id="JACHHQ010000001">
    <property type="protein sequence ID" value="MBB5198641.1"/>
    <property type="molecule type" value="Genomic_DNA"/>
</dbReference>
<comment type="caution">
    <text evidence="1">The sequence shown here is derived from an EMBL/GenBank/DDBJ whole genome shotgun (WGS) entry which is preliminary data.</text>
</comment>
<organism evidence="1 2">
    <name type="scientific">Glaciimonas immobilis</name>
    <dbReference type="NCBI Taxonomy" id="728004"/>
    <lineage>
        <taxon>Bacteria</taxon>
        <taxon>Pseudomonadati</taxon>
        <taxon>Pseudomonadota</taxon>
        <taxon>Betaproteobacteria</taxon>
        <taxon>Burkholderiales</taxon>
        <taxon>Oxalobacteraceae</taxon>
        <taxon>Glaciimonas</taxon>
    </lineage>
</organism>
<protein>
    <submittedName>
        <fullName evidence="1">Uncharacterized protein</fullName>
    </submittedName>
</protein>
<gene>
    <name evidence="1" type="ORF">HNR39_000451</name>
</gene>